<feature type="region of interest" description="Disordered" evidence="1">
    <location>
        <begin position="69"/>
        <end position="90"/>
    </location>
</feature>
<protein>
    <recommendedName>
        <fullName evidence="4">Secreted protein</fullName>
    </recommendedName>
</protein>
<name>A0ABV0TXB5_9TELE</name>
<organism evidence="2 3">
    <name type="scientific">Ilyodon furcidens</name>
    <name type="common">goldbreast splitfin</name>
    <dbReference type="NCBI Taxonomy" id="33524"/>
    <lineage>
        <taxon>Eukaryota</taxon>
        <taxon>Metazoa</taxon>
        <taxon>Chordata</taxon>
        <taxon>Craniata</taxon>
        <taxon>Vertebrata</taxon>
        <taxon>Euteleostomi</taxon>
        <taxon>Actinopterygii</taxon>
        <taxon>Neopterygii</taxon>
        <taxon>Teleostei</taxon>
        <taxon>Neoteleostei</taxon>
        <taxon>Acanthomorphata</taxon>
        <taxon>Ovalentaria</taxon>
        <taxon>Atherinomorphae</taxon>
        <taxon>Cyprinodontiformes</taxon>
        <taxon>Goodeidae</taxon>
        <taxon>Ilyodon</taxon>
    </lineage>
</organism>
<proteinExistence type="predicted"/>
<comment type="caution">
    <text evidence="2">The sequence shown here is derived from an EMBL/GenBank/DDBJ whole genome shotgun (WGS) entry which is preliminary data.</text>
</comment>
<reference evidence="2 3" key="1">
    <citation type="submission" date="2021-06" db="EMBL/GenBank/DDBJ databases">
        <authorList>
            <person name="Palmer J.M."/>
        </authorList>
    </citation>
    <scope>NUCLEOTIDE SEQUENCE [LARGE SCALE GENOMIC DNA]</scope>
    <source>
        <strain evidence="3">if_2019</strain>
        <tissue evidence="2">Muscle</tissue>
    </source>
</reference>
<keyword evidence="3" id="KW-1185">Reference proteome</keyword>
<evidence type="ECO:0000313" key="2">
    <source>
        <dbReference type="EMBL" id="MEQ2237559.1"/>
    </source>
</evidence>
<evidence type="ECO:0000256" key="1">
    <source>
        <dbReference type="SAM" id="MobiDB-lite"/>
    </source>
</evidence>
<dbReference type="EMBL" id="JAHRIQ010049207">
    <property type="protein sequence ID" value="MEQ2237559.1"/>
    <property type="molecule type" value="Genomic_DNA"/>
</dbReference>
<accession>A0ABV0TXB5</accession>
<evidence type="ECO:0000313" key="3">
    <source>
        <dbReference type="Proteomes" id="UP001482620"/>
    </source>
</evidence>
<gene>
    <name evidence="2" type="ORF">ILYODFUR_024289</name>
</gene>
<sequence length="119" mass="13291">MKDAGLLLVSLSLYRSLTLSFVCLMASLRRFGSCSSCKLRNAHKNRNERRRKCRSAVPEWLLGSRIKAQGEGDEDGCRGRVGTPKTKDTPQAGGVCSLCFQNIFSLQLNCQFQSHFLFS</sequence>
<evidence type="ECO:0008006" key="4">
    <source>
        <dbReference type="Google" id="ProtNLM"/>
    </source>
</evidence>
<dbReference type="Proteomes" id="UP001482620">
    <property type="component" value="Unassembled WGS sequence"/>
</dbReference>